<dbReference type="EMBL" id="KQ086248">
    <property type="protein sequence ID" value="KLO05991.1"/>
    <property type="molecule type" value="Genomic_DNA"/>
</dbReference>
<proteinExistence type="predicted"/>
<feature type="region of interest" description="Disordered" evidence="1">
    <location>
        <begin position="14"/>
        <end position="41"/>
    </location>
</feature>
<evidence type="ECO:0000313" key="3">
    <source>
        <dbReference type="Proteomes" id="UP000053477"/>
    </source>
</evidence>
<dbReference type="Proteomes" id="UP000053477">
    <property type="component" value="Unassembled WGS sequence"/>
</dbReference>
<evidence type="ECO:0000256" key="1">
    <source>
        <dbReference type="SAM" id="MobiDB-lite"/>
    </source>
</evidence>
<evidence type="ECO:0008006" key="4">
    <source>
        <dbReference type="Google" id="ProtNLM"/>
    </source>
</evidence>
<dbReference type="InParanoid" id="A0A0H2RMD6"/>
<dbReference type="OrthoDB" id="3365698at2759"/>
<gene>
    <name evidence="2" type="ORF">SCHPADRAFT_704600</name>
</gene>
<protein>
    <recommendedName>
        <fullName evidence="4">F-box domain-containing protein</fullName>
    </recommendedName>
</protein>
<organism evidence="2 3">
    <name type="scientific">Schizopora paradoxa</name>
    <dbReference type="NCBI Taxonomy" id="27342"/>
    <lineage>
        <taxon>Eukaryota</taxon>
        <taxon>Fungi</taxon>
        <taxon>Dikarya</taxon>
        <taxon>Basidiomycota</taxon>
        <taxon>Agaricomycotina</taxon>
        <taxon>Agaricomycetes</taxon>
        <taxon>Hymenochaetales</taxon>
        <taxon>Schizoporaceae</taxon>
        <taxon>Schizopora</taxon>
    </lineage>
</organism>
<reference evidence="2 3" key="1">
    <citation type="submission" date="2015-04" db="EMBL/GenBank/DDBJ databases">
        <title>Complete genome sequence of Schizopora paradoxa KUC8140, a cosmopolitan wood degrader in East Asia.</title>
        <authorList>
            <consortium name="DOE Joint Genome Institute"/>
            <person name="Min B."/>
            <person name="Park H."/>
            <person name="Jang Y."/>
            <person name="Kim J.-J."/>
            <person name="Kim K.H."/>
            <person name="Pangilinan J."/>
            <person name="Lipzen A."/>
            <person name="Riley R."/>
            <person name="Grigoriev I.V."/>
            <person name="Spatafora J.W."/>
            <person name="Choi I.-G."/>
        </authorList>
    </citation>
    <scope>NUCLEOTIDE SEQUENCE [LARGE SCALE GENOMIC DNA]</scope>
    <source>
        <strain evidence="2 3">KUC8140</strain>
    </source>
</reference>
<name>A0A0H2RMD6_9AGAM</name>
<dbReference type="AlphaFoldDB" id="A0A0H2RMD6"/>
<sequence>MRWRIIRSKAKQQEVMEGEKQRQSAVDHASPSTTTISNDDDHLNASKTSFTSLPADLFLNILQLAISVESDFSPTYNIRSLHVLNATCRHWRWTVLNSPSFWAFIPSYLPLDVFQTFLRRSGDALLHVDLVYDTYFGPQTNVTKVGPPTPEARFIAKLDRILLLRHRIRYLSLTLSTSALTSTTLATHLADAATTWTPILEGFRFRQTEFWRPSEEQRMVDAEVYVFTKFRSSCLREIYLDGVVIPRDYYTVKSLTNLSVPLTSANLVFKELDSTLCGCVHLVFLSLDLLKVRTFPAKIKASIPLPKLRHLSMKGNSFILSLVYGSLDVPLLEKVNLETGYSHSDPIAHFLPPRPEGCLHIAVDEPHIRLSFSEPKHFSLSLTSPFVKGSALSNYNILNRLLGSHRYDQITSLEFSSSSHFDLTFLPRFLSHFPALLILCVAFVDRKSSEGKSSEGPEPSIFLVKDAIDVDLLRSPTSPLRSLRSLVFRNLTVVLPQSSAFLLELSNAIEWRRVRPELAPLVVRFDECQGVTDALLEVCGLKFE</sequence>
<keyword evidence="3" id="KW-1185">Reference proteome</keyword>
<evidence type="ECO:0000313" key="2">
    <source>
        <dbReference type="EMBL" id="KLO05991.1"/>
    </source>
</evidence>
<accession>A0A0H2RMD6</accession>